<dbReference type="RefSeq" id="WP_216244209.1">
    <property type="nucleotide sequence ID" value="NZ_JABACJ020000020.1"/>
</dbReference>
<dbReference type="SMART" id="SM01134">
    <property type="entry name" value="DeoRC"/>
    <property type="match status" value="1"/>
</dbReference>
<keyword evidence="1" id="KW-0805">Transcription regulation</keyword>
<dbReference type="PANTHER" id="PTHR30363">
    <property type="entry name" value="HTH-TYPE TRANSCRIPTIONAL REGULATOR SRLR-RELATED"/>
    <property type="match status" value="1"/>
</dbReference>
<gene>
    <name evidence="5" type="ORF">HGO97_017415</name>
</gene>
<evidence type="ECO:0000256" key="3">
    <source>
        <dbReference type="ARBA" id="ARBA00023163"/>
    </source>
</evidence>
<dbReference type="PROSITE" id="PS00894">
    <property type="entry name" value="HTH_DEOR_1"/>
    <property type="match status" value="1"/>
</dbReference>
<evidence type="ECO:0000256" key="2">
    <source>
        <dbReference type="ARBA" id="ARBA00023125"/>
    </source>
</evidence>
<dbReference type="EMBL" id="JABACJ020000020">
    <property type="protein sequence ID" value="MBU3877584.1"/>
    <property type="molecule type" value="Genomic_DNA"/>
</dbReference>
<feature type="domain" description="HTH deoR-type" evidence="4">
    <location>
        <begin position="3"/>
        <end position="58"/>
    </location>
</feature>
<dbReference type="InterPro" id="IPR018356">
    <property type="entry name" value="Tscrpt_reg_HTH_DeoR_CS"/>
</dbReference>
<sequence length="247" mass="26988">MLTEQRYELILKLLEEKKSITVSEVKEIIHTSESTVRRDITALHQAGKLVKVFGGAIAADHTLMAEEPTVAQKVEVHKDEKQRIAQYAASLVTAEDFVYLDAGTTTGRMLDYLEKSEATFVTNAVAHAQALAAAGLRVFLVGGELKASTEAVVGNQAMLTLKNYHFTKGFFGTNGISRKAGFTTPDANEALIKKTAMEQCQRRYVLGDASKFGKVSAVTFSDFQDAEIVTESRVEGYSDCENITVVP</sequence>
<evidence type="ECO:0000259" key="4">
    <source>
        <dbReference type="PROSITE" id="PS51000"/>
    </source>
</evidence>
<dbReference type="GO" id="GO:0003677">
    <property type="term" value="F:DNA binding"/>
    <property type="evidence" value="ECO:0007669"/>
    <property type="project" value="UniProtKB-KW"/>
</dbReference>
<proteinExistence type="predicted"/>
<dbReference type="Pfam" id="PF00455">
    <property type="entry name" value="DeoRC"/>
    <property type="match status" value="1"/>
</dbReference>
<keyword evidence="2 5" id="KW-0238">DNA-binding</keyword>
<evidence type="ECO:0000313" key="5">
    <source>
        <dbReference type="EMBL" id="MBU3877584.1"/>
    </source>
</evidence>
<keyword evidence="6" id="KW-1185">Reference proteome</keyword>
<dbReference type="PANTHER" id="PTHR30363:SF56">
    <property type="entry name" value="TRANSCRIPTIONAL REGULATOR, DEOR FAMILY"/>
    <property type="match status" value="1"/>
</dbReference>
<dbReference type="PROSITE" id="PS51000">
    <property type="entry name" value="HTH_DEOR_2"/>
    <property type="match status" value="1"/>
</dbReference>
<evidence type="ECO:0000256" key="1">
    <source>
        <dbReference type="ARBA" id="ARBA00023015"/>
    </source>
</evidence>
<name>A0ABS6D7K7_9FIRM</name>
<evidence type="ECO:0000313" key="6">
    <source>
        <dbReference type="Proteomes" id="UP000723714"/>
    </source>
</evidence>
<dbReference type="InterPro" id="IPR001034">
    <property type="entry name" value="DeoR_HTH"/>
</dbReference>
<dbReference type="InterPro" id="IPR050313">
    <property type="entry name" value="Carb_Metab_HTH_regulators"/>
</dbReference>
<accession>A0ABS6D7K7</accession>
<organism evidence="5 6">
    <name type="scientific">Faecalicatena faecalis</name>
    <dbReference type="NCBI Taxonomy" id="2726362"/>
    <lineage>
        <taxon>Bacteria</taxon>
        <taxon>Bacillati</taxon>
        <taxon>Bacillota</taxon>
        <taxon>Clostridia</taxon>
        <taxon>Lachnospirales</taxon>
        <taxon>Lachnospiraceae</taxon>
        <taxon>Faecalicatena</taxon>
    </lineage>
</organism>
<dbReference type="Proteomes" id="UP000723714">
    <property type="component" value="Unassembled WGS sequence"/>
</dbReference>
<dbReference type="InterPro" id="IPR014036">
    <property type="entry name" value="DeoR-like_C"/>
</dbReference>
<protein>
    <submittedName>
        <fullName evidence="5">DeoR/GlpR family DNA-binding transcription regulator</fullName>
    </submittedName>
</protein>
<reference evidence="5 6" key="1">
    <citation type="submission" date="2021-06" db="EMBL/GenBank/DDBJ databases">
        <title>Faecalicatena sp. nov. isolated from porcine feces.</title>
        <authorList>
            <person name="Oh B.S."/>
            <person name="Lee J.H."/>
        </authorList>
    </citation>
    <scope>NUCLEOTIDE SEQUENCE [LARGE SCALE GENOMIC DNA]</scope>
    <source>
        <strain evidence="5 6">AGMB00832</strain>
    </source>
</reference>
<keyword evidence="3" id="KW-0804">Transcription</keyword>
<comment type="caution">
    <text evidence="5">The sequence shown here is derived from an EMBL/GenBank/DDBJ whole genome shotgun (WGS) entry which is preliminary data.</text>
</comment>
<dbReference type="Pfam" id="PF08220">
    <property type="entry name" value="HTH_DeoR"/>
    <property type="match status" value="1"/>
</dbReference>
<dbReference type="SMART" id="SM00420">
    <property type="entry name" value="HTH_DEOR"/>
    <property type="match status" value="1"/>
</dbReference>